<dbReference type="Proteomes" id="UP000229600">
    <property type="component" value="Unassembled WGS sequence"/>
</dbReference>
<dbReference type="EMBL" id="PCWN01000007">
    <property type="protein sequence ID" value="PIR04243.1"/>
    <property type="molecule type" value="Genomic_DNA"/>
</dbReference>
<proteinExistence type="predicted"/>
<evidence type="ECO:0000313" key="2">
    <source>
        <dbReference type="EMBL" id="PIR04243.1"/>
    </source>
</evidence>
<feature type="transmembrane region" description="Helical" evidence="1">
    <location>
        <begin position="20"/>
        <end position="37"/>
    </location>
</feature>
<evidence type="ECO:0000256" key="1">
    <source>
        <dbReference type="SAM" id="Phobius"/>
    </source>
</evidence>
<comment type="caution">
    <text evidence="2">The sequence shown here is derived from an EMBL/GenBank/DDBJ whole genome shotgun (WGS) entry which is preliminary data.</text>
</comment>
<gene>
    <name evidence="2" type="ORF">COV59_03615</name>
</gene>
<feature type="transmembrane region" description="Helical" evidence="1">
    <location>
        <begin position="84"/>
        <end position="114"/>
    </location>
</feature>
<accession>A0A2H0N5S6</accession>
<keyword evidence="1" id="KW-0472">Membrane</keyword>
<name>A0A2H0N5S6_9BACT</name>
<keyword evidence="1" id="KW-0812">Transmembrane</keyword>
<dbReference type="AlphaFoldDB" id="A0A2H0N5S6"/>
<protein>
    <submittedName>
        <fullName evidence="2">Uncharacterized protein</fullName>
    </submittedName>
</protein>
<evidence type="ECO:0000313" key="3">
    <source>
        <dbReference type="Proteomes" id="UP000229600"/>
    </source>
</evidence>
<reference evidence="2 3" key="1">
    <citation type="submission" date="2017-09" db="EMBL/GenBank/DDBJ databases">
        <title>Depth-based differentiation of microbial function through sediment-hosted aquifers and enrichment of novel symbionts in the deep terrestrial subsurface.</title>
        <authorList>
            <person name="Probst A.J."/>
            <person name="Ladd B."/>
            <person name="Jarett J.K."/>
            <person name="Geller-Mcgrath D.E."/>
            <person name="Sieber C.M."/>
            <person name="Emerson J.B."/>
            <person name="Anantharaman K."/>
            <person name="Thomas B.C."/>
            <person name="Malmstrom R."/>
            <person name="Stieglmeier M."/>
            <person name="Klingl A."/>
            <person name="Woyke T."/>
            <person name="Ryan C.M."/>
            <person name="Banfield J.F."/>
        </authorList>
    </citation>
    <scope>NUCLEOTIDE SEQUENCE [LARGE SCALE GENOMIC DNA]</scope>
    <source>
        <strain evidence="2">CG11_big_fil_rev_8_21_14_0_20_39_34</strain>
    </source>
</reference>
<keyword evidence="1" id="KW-1133">Transmembrane helix</keyword>
<organism evidence="2 3">
    <name type="scientific">Candidatus Magasanikbacteria bacterium CG11_big_fil_rev_8_21_14_0_20_39_34</name>
    <dbReference type="NCBI Taxonomy" id="1974653"/>
    <lineage>
        <taxon>Bacteria</taxon>
        <taxon>Candidatus Magasanikiibacteriota</taxon>
    </lineage>
</organism>
<sequence>MWMLIFQRMAWEFLLDFLYFPLWWYTGGILFVGRWFLHSVSEANYRFAPFLWLKNIFVPMYGQTDLQGRLVSIFIRMINVFGRFFALVFAVLFLAMVVIFWFLLPILLILFLFLS</sequence>